<name>A0A835C9F9_9FABA</name>
<dbReference type="PROSITE" id="PS00940">
    <property type="entry name" value="GAMMA_THIONIN"/>
    <property type="match status" value="1"/>
</dbReference>
<feature type="signal peptide" evidence="5">
    <location>
        <begin position="1"/>
        <end position="23"/>
    </location>
</feature>
<evidence type="ECO:0000313" key="8">
    <source>
        <dbReference type="Proteomes" id="UP000634136"/>
    </source>
</evidence>
<feature type="domain" description="Knottins-like" evidence="6">
    <location>
        <begin position="34"/>
        <end position="79"/>
    </location>
</feature>
<dbReference type="InterPro" id="IPR008176">
    <property type="entry name" value="Defensin_plant"/>
</dbReference>
<evidence type="ECO:0000256" key="3">
    <source>
        <dbReference type="ARBA" id="ARBA00022729"/>
    </source>
</evidence>
<comment type="caution">
    <text evidence="7">The sequence shown here is derived from an EMBL/GenBank/DDBJ whole genome shotgun (WGS) entry which is preliminary data.</text>
</comment>
<proteinExistence type="predicted"/>
<evidence type="ECO:0000256" key="4">
    <source>
        <dbReference type="ARBA" id="ARBA00023157"/>
    </source>
</evidence>
<dbReference type="PRINTS" id="PR00288">
    <property type="entry name" value="PUROTHIONIN"/>
</dbReference>
<evidence type="ECO:0000259" key="6">
    <source>
        <dbReference type="SMART" id="SM00505"/>
    </source>
</evidence>
<dbReference type="OrthoDB" id="1063609at2759"/>
<dbReference type="EMBL" id="JAAIUW010000004">
    <property type="protein sequence ID" value="KAF7834091.1"/>
    <property type="molecule type" value="Genomic_DNA"/>
</dbReference>
<organism evidence="7 8">
    <name type="scientific">Senna tora</name>
    <dbReference type="NCBI Taxonomy" id="362788"/>
    <lineage>
        <taxon>Eukaryota</taxon>
        <taxon>Viridiplantae</taxon>
        <taxon>Streptophyta</taxon>
        <taxon>Embryophyta</taxon>
        <taxon>Tracheophyta</taxon>
        <taxon>Spermatophyta</taxon>
        <taxon>Magnoliopsida</taxon>
        <taxon>eudicotyledons</taxon>
        <taxon>Gunneridae</taxon>
        <taxon>Pentapetalae</taxon>
        <taxon>rosids</taxon>
        <taxon>fabids</taxon>
        <taxon>Fabales</taxon>
        <taxon>Fabaceae</taxon>
        <taxon>Caesalpinioideae</taxon>
        <taxon>Cassia clade</taxon>
        <taxon>Senna</taxon>
    </lineage>
</organism>
<dbReference type="PANTHER" id="PTHR33147">
    <property type="entry name" value="DEFENSIN-LIKE PROTEIN 1"/>
    <property type="match status" value="1"/>
</dbReference>
<accession>A0A835C9F9</accession>
<keyword evidence="8" id="KW-1185">Reference proteome</keyword>
<dbReference type="GO" id="GO:0031640">
    <property type="term" value="P:killing of cells of another organism"/>
    <property type="evidence" value="ECO:0007669"/>
    <property type="project" value="UniProtKB-KW"/>
</dbReference>
<dbReference type="InterPro" id="IPR036574">
    <property type="entry name" value="Scorpion_toxin-like_sf"/>
</dbReference>
<gene>
    <name evidence="7" type="ORF">G2W53_008950</name>
</gene>
<keyword evidence="2" id="KW-0295">Fungicide</keyword>
<dbReference type="InterPro" id="IPR003614">
    <property type="entry name" value="Knottins"/>
</dbReference>
<dbReference type="AlphaFoldDB" id="A0A835C9F9"/>
<feature type="chain" id="PRO_5032897901" evidence="5">
    <location>
        <begin position="24"/>
        <end position="79"/>
    </location>
</feature>
<dbReference type="SUPFAM" id="SSF57095">
    <property type="entry name" value="Scorpion toxin-like"/>
    <property type="match status" value="1"/>
</dbReference>
<dbReference type="PANTHER" id="PTHR33147:SF58">
    <property type="entry name" value="DEFENSIN"/>
    <property type="match status" value="1"/>
</dbReference>
<dbReference type="SMART" id="SM00505">
    <property type="entry name" value="Knot1"/>
    <property type="match status" value="1"/>
</dbReference>
<evidence type="ECO:0000256" key="1">
    <source>
        <dbReference type="ARBA" id="ARBA00022529"/>
    </source>
</evidence>
<protein>
    <submittedName>
        <fullName evidence="7">Defensin Ec-AMP-D2-like</fullName>
    </submittedName>
</protein>
<keyword evidence="4" id="KW-1015">Disulfide bond</keyword>
<keyword evidence="1" id="KW-0929">Antimicrobial</keyword>
<dbReference type="CDD" id="cd00107">
    <property type="entry name" value="Knot1"/>
    <property type="match status" value="1"/>
</dbReference>
<dbReference type="Proteomes" id="UP000634136">
    <property type="component" value="Unassembled WGS sequence"/>
</dbReference>
<reference evidence="7" key="1">
    <citation type="submission" date="2020-09" db="EMBL/GenBank/DDBJ databases">
        <title>Genome-Enabled Discovery of Anthraquinone Biosynthesis in Senna tora.</title>
        <authorList>
            <person name="Kang S.-H."/>
            <person name="Pandey R.P."/>
            <person name="Lee C.-M."/>
            <person name="Sim J.-S."/>
            <person name="Jeong J.-T."/>
            <person name="Choi B.-S."/>
            <person name="Jung M."/>
            <person name="Ginzburg D."/>
            <person name="Zhao K."/>
            <person name="Won S.Y."/>
            <person name="Oh T.-J."/>
            <person name="Yu Y."/>
            <person name="Kim N.-H."/>
            <person name="Lee O.R."/>
            <person name="Lee T.-H."/>
            <person name="Bashyal P."/>
            <person name="Kim T.-S."/>
            <person name="Lee W.-H."/>
            <person name="Kawkins C."/>
            <person name="Kim C.-K."/>
            <person name="Kim J.S."/>
            <person name="Ahn B.O."/>
            <person name="Rhee S.Y."/>
            <person name="Sohng J.K."/>
        </authorList>
    </citation>
    <scope>NUCLEOTIDE SEQUENCE</scope>
    <source>
        <tissue evidence="7">Leaf</tissue>
    </source>
</reference>
<sequence>MEKARFGLFFLLLILIASRKSHTEEMVMQGEARHCESKSHRFKGMCMSDHNCASVCLVEGFTGGKCRGFRHRCFCTKVC</sequence>
<dbReference type="Gene3D" id="3.30.30.10">
    <property type="entry name" value="Knottin, scorpion toxin-like"/>
    <property type="match status" value="1"/>
</dbReference>
<keyword evidence="3 5" id="KW-0732">Signal</keyword>
<dbReference type="Pfam" id="PF00304">
    <property type="entry name" value="Gamma-thionin"/>
    <property type="match status" value="1"/>
</dbReference>
<evidence type="ECO:0000256" key="2">
    <source>
        <dbReference type="ARBA" id="ARBA00022577"/>
    </source>
</evidence>
<dbReference type="GO" id="GO:0050832">
    <property type="term" value="P:defense response to fungus"/>
    <property type="evidence" value="ECO:0007669"/>
    <property type="project" value="UniProtKB-KW"/>
</dbReference>
<evidence type="ECO:0000256" key="5">
    <source>
        <dbReference type="SAM" id="SignalP"/>
    </source>
</evidence>
<evidence type="ECO:0000313" key="7">
    <source>
        <dbReference type="EMBL" id="KAF7834091.1"/>
    </source>
</evidence>